<sequence length="364" mass="42293">MIEMKREHIERYLQEALGGDVTFTGAGDIGSLDEQGIKDFGYGKPLLVRWEKDGVSGEGVISAMRGDKYGHQDYWDRARILLFQYETSARLSKHVRPLGAGYVNAEGRMIPLHEVREFFIVNEKLEGSDYFLELERIRKGELLGQDLELTRGFARWLAEIHGVKHDEVDRYDRRIRNLIGDCECIYGIIDGYPHPYSMFPPERFLALEKRLVDWRWKLKGYTHRLAEVHGDFHPWNVLVRRDEGAAFDFSVLDRSRGVWGEPADDVATMSMNYVLYGLLDGNTQLEGPFLDLYMAFWESYLEATGDREMLEVIAPFYVFRGLVVASPEWYPRLAPQVRTALLSLVEKVLEDERFDYADINRYLR</sequence>
<dbReference type="OrthoDB" id="9797603at2"/>
<dbReference type="KEGG" id="dfl:DFE_1618"/>
<protein>
    <submittedName>
        <fullName evidence="2">Aminoglycoside phosphotransferase</fullName>
    </submittedName>
</protein>
<gene>
    <name evidence="2" type="ORF">DFE_1618</name>
</gene>
<evidence type="ECO:0000313" key="2">
    <source>
        <dbReference type="EMBL" id="BBD08344.1"/>
    </source>
</evidence>
<dbReference type="Gene3D" id="3.90.1200.10">
    <property type="match status" value="1"/>
</dbReference>
<dbReference type="Pfam" id="PF01636">
    <property type="entry name" value="APH"/>
    <property type="match status" value="1"/>
</dbReference>
<dbReference type="RefSeq" id="WP_126378362.1">
    <property type="nucleotide sequence ID" value="NZ_AP017378.1"/>
</dbReference>
<keyword evidence="2" id="KW-0808">Transferase</keyword>
<organism evidence="2 3">
    <name type="scientific">Desulfovibrio ferrophilus</name>
    <dbReference type="NCBI Taxonomy" id="241368"/>
    <lineage>
        <taxon>Bacteria</taxon>
        <taxon>Pseudomonadati</taxon>
        <taxon>Thermodesulfobacteriota</taxon>
        <taxon>Desulfovibrionia</taxon>
        <taxon>Desulfovibrionales</taxon>
        <taxon>Desulfovibrionaceae</taxon>
        <taxon>Desulfovibrio</taxon>
    </lineage>
</organism>
<dbReference type="GO" id="GO:0016740">
    <property type="term" value="F:transferase activity"/>
    <property type="evidence" value="ECO:0007669"/>
    <property type="project" value="UniProtKB-KW"/>
</dbReference>
<feature type="domain" description="Aminoglycoside phosphotransferase" evidence="1">
    <location>
        <begin position="144"/>
        <end position="271"/>
    </location>
</feature>
<dbReference type="InterPro" id="IPR011009">
    <property type="entry name" value="Kinase-like_dom_sf"/>
</dbReference>
<name>A0A2Z6AYK4_9BACT</name>
<dbReference type="Proteomes" id="UP000269883">
    <property type="component" value="Chromosome"/>
</dbReference>
<dbReference type="EMBL" id="AP017378">
    <property type="protein sequence ID" value="BBD08344.1"/>
    <property type="molecule type" value="Genomic_DNA"/>
</dbReference>
<evidence type="ECO:0000313" key="3">
    <source>
        <dbReference type="Proteomes" id="UP000269883"/>
    </source>
</evidence>
<proteinExistence type="predicted"/>
<keyword evidence="3" id="KW-1185">Reference proteome</keyword>
<dbReference type="AlphaFoldDB" id="A0A2Z6AYK4"/>
<reference evidence="2 3" key="1">
    <citation type="journal article" date="2018" name="Sci. Adv.">
        <title>Multi-heme cytochromes provide a pathway for survival in energy-limited environments.</title>
        <authorList>
            <person name="Deng X."/>
            <person name="Dohmae N."/>
            <person name="Nealson K.H."/>
            <person name="Hashimoto K."/>
            <person name="Okamoto A."/>
        </authorList>
    </citation>
    <scope>NUCLEOTIDE SEQUENCE [LARGE SCALE GENOMIC DNA]</scope>
    <source>
        <strain evidence="2 3">IS5</strain>
    </source>
</reference>
<dbReference type="SUPFAM" id="SSF56112">
    <property type="entry name" value="Protein kinase-like (PK-like)"/>
    <property type="match status" value="1"/>
</dbReference>
<accession>A0A2Z6AYK4</accession>
<dbReference type="InterPro" id="IPR002575">
    <property type="entry name" value="Aminoglycoside_PTrfase"/>
</dbReference>
<evidence type="ECO:0000259" key="1">
    <source>
        <dbReference type="Pfam" id="PF01636"/>
    </source>
</evidence>